<protein>
    <submittedName>
        <fullName evidence="1">Uncharacterized protein</fullName>
    </submittedName>
</protein>
<proteinExistence type="predicted"/>
<dbReference type="Gene3D" id="3.40.30.10">
    <property type="entry name" value="Glutaredoxin"/>
    <property type="match status" value="1"/>
</dbReference>
<dbReference type="Proteomes" id="UP000516160">
    <property type="component" value="Chromosome"/>
</dbReference>
<evidence type="ECO:0000313" key="1">
    <source>
        <dbReference type="EMBL" id="QNO13273.1"/>
    </source>
</evidence>
<dbReference type="EMBL" id="CP058559">
    <property type="protein sequence ID" value="QNO13273.1"/>
    <property type="molecule type" value="Genomic_DNA"/>
</dbReference>
<organism evidence="1 2">
    <name type="scientific">Alkalicella caledoniensis</name>
    <dbReference type="NCBI Taxonomy" id="2731377"/>
    <lineage>
        <taxon>Bacteria</taxon>
        <taxon>Bacillati</taxon>
        <taxon>Bacillota</taxon>
        <taxon>Clostridia</taxon>
        <taxon>Eubacteriales</taxon>
        <taxon>Proteinivoracaceae</taxon>
        <taxon>Alkalicella</taxon>
    </lineage>
</organism>
<sequence length="63" mass="7211">MDKKRLISVVPSIDTGVCEQQTRRFNEEASKIADAEKATLEDDKDHFLGMSYIKRCTKFSVET</sequence>
<dbReference type="InterPro" id="IPR036249">
    <property type="entry name" value="Thioredoxin-like_sf"/>
</dbReference>
<dbReference type="SUPFAM" id="SSF52833">
    <property type="entry name" value="Thioredoxin-like"/>
    <property type="match status" value="1"/>
</dbReference>
<name>A0A7G9W3L1_ALKCA</name>
<keyword evidence="2" id="KW-1185">Reference proteome</keyword>
<dbReference type="KEGG" id="acae:HYG86_03000"/>
<dbReference type="RefSeq" id="WP_343064183.1">
    <property type="nucleotide sequence ID" value="NZ_CP058559.1"/>
</dbReference>
<dbReference type="AlphaFoldDB" id="A0A7G9W3L1"/>
<gene>
    <name evidence="1" type="ORF">HYG86_03000</name>
</gene>
<accession>A0A7G9W3L1</accession>
<evidence type="ECO:0000313" key="2">
    <source>
        <dbReference type="Proteomes" id="UP000516160"/>
    </source>
</evidence>
<reference evidence="1 2" key="1">
    <citation type="submission" date="2020-07" db="EMBL/GenBank/DDBJ databases">
        <title>Alkalicella. sp. LB2 genome.</title>
        <authorList>
            <person name="Postec A."/>
            <person name="Quemeneur M."/>
        </authorList>
    </citation>
    <scope>NUCLEOTIDE SEQUENCE [LARGE SCALE GENOMIC DNA]</scope>
    <source>
        <strain evidence="1 2">LB2</strain>
    </source>
</reference>